<proteinExistence type="inferred from homology"/>
<dbReference type="PANTHER" id="PTHR30606">
    <property type="entry name" value="LIPID A BIOSYNTHESIS LAUROYL ACYLTRANSFERASE"/>
    <property type="match status" value="1"/>
</dbReference>
<comment type="caution">
    <text evidence="10">The sequence shown here is derived from an EMBL/GenBank/DDBJ whole genome shotgun (WGS) entry which is preliminary data.</text>
</comment>
<dbReference type="GO" id="GO:0009245">
    <property type="term" value="P:lipid A biosynthetic process"/>
    <property type="evidence" value="ECO:0007669"/>
    <property type="project" value="InterPro"/>
</dbReference>
<evidence type="ECO:0000313" key="10">
    <source>
        <dbReference type="EMBL" id="PPL17452.1"/>
    </source>
</evidence>
<comment type="similarity">
    <text evidence="9">Belongs to the LpxL/LpxM/LpxP family.</text>
</comment>
<dbReference type="InterPro" id="IPR011920">
    <property type="entry name" value="Lipid_A_LpxL_LpxP"/>
</dbReference>
<dbReference type="NCBIfam" id="TIGR02207">
    <property type="entry name" value="lipid_A_htrB"/>
    <property type="match status" value="1"/>
</dbReference>
<dbReference type="HAMAP" id="MF_01942">
    <property type="entry name" value="Lipid_A_LpxL_LpxP"/>
    <property type="match status" value="1"/>
</dbReference>
<keyword evidence="7 9" id="KW-0472">Membrane</keyword>
<keyword evidence="11" id="KW-1185">Reference proteome</keyword>
<feature type="short sequence motif" description="HXXXXD motif" evidence="9">
    <location>
        <begin position="139"/>
        <end position="144"/>
    </location>
</feature>
<comment type="pathway">
    <text evidence="9">Bacterial outer membrane biogenesis; lipopolysaccharide biosynthesis.</text>
</comment>
<dbReference type="AlphaFoldDB" id="A0A2P5TP77"/>
<evidence type="ECO:0000256" key="1">
    <source>
        <dbReference type="ARBA" id="ARBA00022475"/>
    </source>
</evidence>
<dbReference type="PANTHER" id="PTHR30606:SF9">
    <property type="entry name" value="LIPID A BIOSYNTHESIS LAUROYLTRANSFERASE"/>
    <property type="match status" value="1"/>
</dbReference>
<gene>
    <name evidence="9" type="primary">lpxL</name>
    <name evidence="10" type="ORF">UN63_05310</name>
</gene>
<evidence type="ECO:0000256" key="3">
    <source>
        <dbReference type="ARBA" id="ARBA00022679"/>
    </source>
</evidence>
<accession>A0A2P5TP77</accession>
<keyword evidence="4 9" id="KW-0812">Transmembrane</keyword>
<dbReference type="Pfam" id="PF03279">
    <property type="entry name" value="Lip_A_acyltrans"/>
    <property type="match status" value="1"/>
</dbReference>
<evidence type="ECO:0000256" key="7">
    <source>
        <dbReference type="ARBA" id="ARBA00023136"/>
    </source>
</evidence>
<sequence length="311" mass="35157">MATAMHNSRLPPFTAALLHPRYLFNWLGLGLLWLLVTLLPWRAQMALGRGLGRLSMKALKSRVKVARRNLELALPELDESARERTLKANFESVGCAIFETGMAWFWPHWRMKAITRMEGTEHVDAAVARGQGMLLLSAHFLTLELNARQFGLYRPGVGVYRPNTNPVLEYAQVQGRCRSNKYLVDRLNIKGMLKALRQGDALWYAPDHDYGSHASVFVPFFAVEEAATITGTATLARVKKTVTLPCFTLREKDGYRLLIQAPIADFPVGDDMADAIASNQVIEAAIRLAPEQYMWLHRRFKTTPKGVPYRY</sequence>
<dbReference type="UniPathway" id="UPA00030"/>
<keyword evidence="3 9" id="KW-0808">Transferase</keyword>
<evidence type="ECO:0000256" key="9">
    <source>
        <dbReference type="HAMAP-Rule" id="MF_01942"/>
    </source>
</evidence>
<comment type="subcellular location">
    <subcellularLocation>
        <location evidence="9">Cell inner membrane</location>
        <topology evidence="9">Single-pass membrane protein</topology>
    </subcellularLocation>
</comment>
<dbReference type="InterPro" id="IPR004960">
    <property type="entry name" value="LipA_acyltrans"/>
</dbReference>
<evidence type="ECO:0000313" key="11">
    <source>
        <dbReference type="Proteomes" id="UP000242231"/>
    </source>
</evidence>
<keyword evidence="5 9" id="KW-0448">Lipopolysaccharide biosynthesis</keyword>
<evidence type="ECO:0000256" key="2">
    <source>
        <dbReference type="ARBA" id="ARBA00022519"/>
    </source>
</evidence>
<dbReference type="Proteomes" id="UP000242231">
    <property type="component" value="Unassembled WGS sequence"/>
</dbReference>
<dbReference type="CDD" id="cd07984">
    <property type="entry name" value="LPLAT_LABLAT-like"/>
    <property type="match status" value="1"/>
</dbReference>
<feature type="transmembrane region" description="Helical" evidence="9">
    <location>
        <begin position="22"/>
        <end position="41"/>
    </location>
</feature>
<evidence type="ECO:0000256" key="5">
    <source>
        <dbReference type="ARBA" id="ARBA00022985"/>
    </source>
</evidence>
<dbReference type="GO" id="GO:0036104">
    <property type="term" value="P:Kdo2-lipid A biosynthetic process"/>
    <property type="evidence" value="ECO:0007669"/>
    <property type="project" value="UniProtKB-UniRule"/>
</dbReference>
<comment type="pathway">
    <text evidence="9">Glycolipid biosynthesis; KDO(2)-lipid A biosynthesis; KDO(2)-lipid A from CMP-3-deoxy-D-manno-octulosonate and lipid IV(A): step 3/4.</text>
</comment>
<keyword evidence="2 9" id="KW-0997">Cell inner membrane</keyword>
<dbReference type="NCBIfam" id="NF005340">
    <property type="entry name" value="PRK06860.1"/>
    <property type="match status" value="1"/>
</dbReference>
<dbReference type="GO" id="GO:0009103">
    <property type="term" value="P:lipopolysaccharide biosynthetic process"/>
    <property type="evidence" value="ECO:0007669"/>
    <property type="project" value="UniProtKB-UniRule"/>
</dbReference>
<dbReference type="GO" id="GO:0008913">
    <property type="term" value="F:Kdo2-lipid IVA acyltransferase activity"/>
    <property type="evidence" value="ECO:0007669"/>
    <property type="project" value="UniProtKB-EC"/>
</dbReference>
<dbReference type="EMBL" id="MPZM01000007">
    <property type="protein sequence ID" value="PPL17452.1"/>
    <property type="molecule type" value="Genomic_DNA"/>
</dbReference>
<reference evidence="11" key="1">
    <citation type="submission" date="2016-11" db="EMBL/GenBank/DDBJ databases">
        <authorList>
            <person name="Sisinthy S."/>
            <person name="Ara S."/>
            <person name="Gundlapally S.R."/>
        </authorList>
    </citation>
    <scope>NUCLEOTIDE SEQUENCE [LARGE SCALE GENOMIC DNA]</scope>
    <source>
        <strain evidence="11">V1-41</strain>
    </source>
</reference>
<dbReference type="UniPathway" id="UPA00360">
    <property type="reaction ID" value="UER00485"/>
</dbReference>
<comment type="function">
    <text evidence="9">Catalyzes the transfer of an acyl chain from an acyl-[acyl-carrier-protein] (ACP) to a Kdo(2)-lipid IV(A) to form a Kdo(2)-(acyl)-lipid IV(A).</text>
</comment>
<dbReference type="PIRSF" id="PIRSF026649">
    <property type="entry name" value="MsbB"/>
    <property type="match status" value="1"/>
</dbReference>
<protein>
    <recommendedName>
        <fullName evidence="9">Lipid A biosynthesis acyltransferase</fullName>
        <ecNumber evidence="9">2.3.1.241</ecNumber>
    </recommendedName>
    <alternativeName>
        <fullName evidence="9">Kdo(2)-lipid IV(A) acyltransferase</fullName>
    </alternativeName>
</protein>
<evidence type="ECO:0000256" key="6">
    <source>
        <dbReference type="ARBA" id="ARBA00022989"/>
    </source>
</evidence>
<comment type="catalytic activity">
    <reaction evidence="9">
        <text>an alpha-Kdo-(2-&gt;4)-alpha-Kdo-(2-&gt;6)-lipid IVA + a fatty acyl-[ACP] = an alpha-Kdo-(2-&gt;4)-alpha-Kdo-(2-&gt;6)-(acyl)-lipid IVA + holo-[ACP]</text>
        <dbReference type="Rhea" id="RHEA:69396"/>
        <dbReference type="Rhea" id="RHEA-COMP:9685"/>
        <dbReference type="Rhea" id="RHEA-COMP:14125"/>
        <dbReference type="ChEBI" id="CHEBI:64479"/>
        <dbReference type="ChEBI" id="CHEBI:138651"/>
        <dbReference type="ChEBI" id="CHEBI:176429"/>
        <dbReference type="ChEBI" id="CHEBI:176430"/>
        <dbReference type="EC" id="2.3.1.241"/>
    </reaction>
</comment>
<evidence type="ECO:0000256" key="8">
    <source>
        <dbReference type="ARBA" id="ARBA00023315"/>
    </source>
</evidence>
<organism evidence="10 11">
    <name type="scientific">Oceanisphaera arctica</name>
    <dbReference type="NCBI Taxonomy" id="641510"/>
    <lineage>
        <taxon>Bacteria</taxon>
        <taxon>Pseudomonadati</taxon>
        <taxon>Pseudomonadota</taxon>
        <taxon>Gammaproteobacteria</taxon>
        <taxon>Aeromonadales</taxon>
        <taxon>Aeromonadaceae</taxon>
        <taxon>Oceanisphaera</taxon>
    </lineage>
</organism>
<keyword evidence="8 9" id="KW-0012">Acyltransferase</keyword>
<dbReference type="EC" id="2.3.1.241" evidence="9"/>
<keyword evidence="1 9" id="KW-1003">Cell membrane</keyword>
<name>A0A2P5TP77_9GAMM</name>
<keyword evidence="6 9" id="KW-1133">Transmembrane helix</keyword>
<dbReference type="GO" id="GO:0005886">
    <property type="term" value="C:plasma membrane"/>
    <property type="evidence" value="ECO:0007669"/>
    <property type="project" value="UniProtKB-SubCell"/>
</dbReference>
<evidence type="ECO:0000256" key="4">
    <source>
        <dbReference type="ARBA" id="ARBA00022692"/>
    </source>
</evidence>